<protein>
    <submittedName>
        <fullName evidence="2">Uncharacterized protein</fullName>
    </submittedName>
</protein>
<organism evidence="2 3">
    <name type="scientific">Paenibacillus sedimenti</name>
    <dbReference type="NCBI Taxonomy" id="2770274"/>
    <lineage>
        <taxon>Bacteria</taxon>
        <taxon>Bacillati</taxon>
        <taxon>Bacillota</taxon>
        <taxon>Bacilli</taxon>
        <taxon>Bacillales</taxon>
        <taxon>Paenibacillaceae</taxon>
        <taxon>Paenibacillus</taxon>
    </lineage>
</organism>
<accession>A0A926QGP2</accession>
<dbReference type="RefSeq" id="WP_188172479.1">
    <property type="nucleotide sequence ID" value="NZ_JACVVD010000001.1"/>
</dbReference>
<keyword evidence="1" id="KW-0732">Signal</keyword>
<reference evidence="2" key="1">
    <citation type="submission" date="2020-09" db="EMBL/GenBank/DDBJ databases">
        <title>Draft Genome Sequence of Paenibacillus sp. WST5.</title>
        <authorList>
            <person name="Bao Z."/>
        </authorList>
    </citation>
    <scope>NUCLEOTIDE SEQUENCE</scope>
    <source>
        <strain evidence="2">WST5</strain>
    </source>
</reference>
<dbReference type="AlphaFoldDB" id="A0A926QGP2"/>
<sequence>MKRLLALLFIVVLVVSGMACSKSTQGDSQNTAGTPAGAKKMLYVKRGEGTNDPFVMKHFEKLGYFVIDMADNVFKAERANGFGVVYVSPTVNSARIDAELGRSQVPVVYAKPQVASVVSLTGLLDYGQLDAATTVQIKDNKHPLAAGLKGQVAVYKNGGKIGYAIPGKEAVTIVTAPGDDKKAAVFAYEKGAKNINNEPVPARQVFFYLSAGEEMNQTDEGLKLLDAAVNWAAQNGKK</sequence>
<evidence type="ECO:0000313" key="3">
    <source>
        <dbReference type="Proteomes" id="UP000650466"/>
    </source>
</evidence>
<evidence type="ECO:0000313" key="2">
    <source>
        <dbReference type="EMBL" id="MBD0378655.1"/>
    </source>
</evidence>
<feature type="signal peptide" evidence="1">
    <location>
        <begin position="1"/>
        <end position="19"/>
    </location>
</feature>
<feature type="chain" id="PRO_5039217044" evidence="1">
    <location>
        <begin position="20"/>
        <end position="238"/>
    </location>
</feature>
<proteinExistence type="predicted"/>
<evidence type="ECO:0000256" key="1">
    <source>
        <dbReference type="SAM" id="SignalP"/>
    </source>
</evidence>
<keyword evidence="3" id="KW-1185">Reference proteome</keyword>
<dbReference type="PROSITE" id="PS51257">
    <property type="entry name" value="PROKAR_LIPOPROTEIN"/>
    <property type="match status" value="1"/>
</dbReference>
<dbReference type="EMBL" id="JACVVD010000001">
    <property type="protein sequence ID" value="MBD0378655.1"/>
    <property type="molecule type" value="Genomic_DNA"/>
</dbReference>
<name>A0A926QGP2_9BACL</name>
<dbReference type="Proteomes" id="UP000650466">
    <property type="component" value="Unassembled WGS sequence"/>
</dbReference>
<comment type="caution">
    <text evidence="2">The sequence shown here is derived from an EMBL/GenBank/DDBJ whole genome shotgun (WGS) entry which is preliminary data.</text>
</comment>
<gene>
    <name evidence="2" type="ORF">ICC18_00780</name>
</gene>